<dbReference type="CDD" id="cd02440">
    <property type="entry name" value="AdoMet_MTases"/>
    <property type="match status" value="1"/>
</dbReference>
<keyword evidence="8" id="KW-0949">S-adenosyl-L-methionine</keyword>
<keyword evidence="7 12" id="KW-0808">Transferase</keyword>
<comment type="subcellular location">
    <subcellularLocation>
        <location evidence="1">Cytoplasm</location>
    </subcellularLocation>
</comment>
<evidence type="ECO:0000256" key="9">
    <source>
        <dbReference type="ARBA" id="ARBA00030757"/>
    </source>
</evidence>
<dbReference type="Gene3D" id="3.40.50.150">
    <property type="entry name" value="Vaccinia Virus protein VP39"/>
    <property type="match status" value="1"/>
</dbReference>
<evidence type="ECO:0000256" key="10">
    <source>
        <dbReference type="ARBA" id="ARBA00031323"/>
    </source>
</evidence>
<accession>A0A7W8VGH2</accession>
<dbReference type="GO" id="GO:0005737">
    <property type="term" value="C:cytoplasm"/>
    <property type="evidence" value="ECO:0007669"/>
    <property type="project" value="UniProtKB-SubCell"/>
</dbReference>
<dbReference type="EC" id="2.1.1.77" evidence="3"/>
<evidence type="ECO:0000256" key="7">
    <source>
        <dbReference type="ARBA" id="ARBA00022679"/>
    </source>
</evidence>
<sequence>MTPSSSAAAQERLAVRLAQQDKVPAAVADAIRAVPRHLFVPERIRLGGRWLERSADPRAWLEAAYADQPLITQLDDGRPDGTGYISSSISKPSIVAEMLAYLQVGEGDRILEIGTGSGWNAALLCELAGEDDTATIEIDPDLHTRARAALASAGYAPETVFGDGLKGHPPGAPYDRIISTMAVQHVPWTWAEQLAEGGMLLTPWGTAYHNGVLVSLRPDPGGHSASGRFFGDAAFMWARSQRPPHGAVEDRVLPEHDYTETTTRLYPAEPLGDASFAIGLMLEDVKETIVWEDDVPGSDRFTVYLMDPHTGSWASWHADASRSRYPVRQHGPRLLFEELEAAHAWWTEAGRPDHTRFGLTLAPGGEQVPWLDDPNHPIPTLPRA</sequence>
<keyword evidence="6 12" id="KW-0489">Methyltransferase</keyword>
<comment type="similarity">
    <text evidence="2">Belongs to the methyltransferase superfamily. L-isoaspartyl/D-aspartyl protein methyltransferase family.</text>
</comment>
<name>A0A7W8VGH2_9ACTN</name>
<dbReference type="InterPro" id="IPR029063">
    <property type="entry name" value="SAM-dependent_MTases_sf"/>
</dbReference>
<evidence type="ECO:0000313" key="12">
    <source>
        <dbReference type="EMBL" id="MBB5435175.1"/>
    </source>
</evidence>
<reference evidence="12 13" key="1">
    <citation type="submission" date="2020-08" db="EMBL/GenBank/DDBJ databases">
        <title>Sequencing the genomes of 1000 actinobacteria strains.</title>
        <authorList>
            <person name="Klenk H.-P."/>
        </authorList>
    </citation>
    <scope>NUCLEOTIDE SEQUENCE [LARGE SCALE GENOMIC DNA]</scope>
    <source>
        <strain evidence="12 13">DSM 44551</strain>
    </source>
</reference>
<dbReference type="EMBL" id="JACHDB010000001">
    <property type="protein sequence ID" value="MBB5435175.1"/>
    <property type="molecule type" value="Genomic_DNA"/>
</dbReference>
<evidence type="ECO:0000256" key="3">
    <source>
        <dbReference type="ARBA" id="ARBA00011890"/>
    </source>
</evidence>
<evidence type="ECO:0000256" key="2">
    <source>
        <dbReference type="ARBA" id="ARBA00005369"/>
    </source>
</evidence>
<evidence type="ECO:0000256" key="1">
    <source>
        <dbReference type="ARBA" id="ARBA00004496"/>
    </source>
</evidence>
<dbReference type="AlphaFoldDB" id="A0A7W8VGH2"/>
<proteinExistence type="inferred from homology"/>
<dbReference type="Proteomes" id="UP000572635">
    <property type="component" value="Unassembled WGS sequence"/>
</dbReference>
<comment type="caution">
    <text evidence="12">The sequence shown here is derived from an EMBL/GenBank/DDBJ whole genome shotgun (WGS) entry which is preliminary data.</text>
</comment>
<evidence type="ECO:0000256" key="8">
    <source>
        <dbReference type="ARBA" id="ARBA00022691"/>
    </source>
</evidence>
<evidence type="ECO:0000256" key="4">
    <source>
        <dbReference type="ARBA" id="ARBA00013346"/>
    </source>
</evidence>
<organism evidence="12 13">
    <name type="scientific">Nocardiopsis composta</name>
    <dbReference type="NCBI Taxonomy" id="157465"/>
    <lineage>
        <taxon>Bacteria</taxon>
        <taxon>Bacillati</taxon>
        <taxon>Actinomycetota</taxon>
        <taxon>Actinomycetes</taxon>
        <taxon>Streptosporangiales</taxon>
        <taxon>Nocardiopsidaceae</taxon>
        <taxon>Nocardiopsis</taxon>
    </lineage>
</organism>
<evidence type="ECO:0000313" key="13">
    <source>
        <dbReference type="Proteomes" id="UP000572635"/>
    </source>
</evidence>
<dbReference type="GO" id="GO:0004719">
    <property type="term" value="F:protein-L-isoaspartate (D-aspartate) O-methyltransferase activity"/>
    <property type="evidence" value="ECO:0007669"/>
    <property type="project" value="UniProtKB-EC"/>
</dbReference>
<protein>
    <recommendedName>
        <fullName evidence="4">Protein-L-isoaspartate O-methyltransferase</fullName>
        <ecNumber evidence="3">2.1.1.77</ecNumber>
    </recommendedName>
    <alternativeName>
        <fullName evidence="11">L-isoaspartyl protein carboxyl methyltransferase</fullName>
    </alternativeName>
    <alternativeName>
        <fullName evidence="9">Protein L-isoaspartyl methyltransferase</fullName>
    </alternativeName>
    <alternativeName>
        <fullName evidence="10">Protein-beta-aspartate methyltransferase</fullName>
    </alternativeName>
</protein>
<dbReference type="GO" id="GO:0032259">
    <property type="term" value="P:methylation"/>
    <property type="evidence" value="ECO:0007669"/>
    <property type="project" value="UniProtKB-KW"/>
</dbReference>
<dbReference type="Pfam" id="PF01135">
    <property type="entry name" value="PCMT"/>
    <property type="match status" value="1"/>
</dbReference>
<evidence type="ECO:0000256" key="5">
    <source>
        <dbReference type="ARBA" id="ARBA00022490"/>
    </source>
</evidence>
<dbReference type="SUPFAM" id="SSF53335">
    <property type="entry name" value="S-adenosyl-L-methionine-dependent methyltransferases"/>
    <property type="match status" value="1"/>
</dbReference>
<evidence type="ECO:0000256" key="11">
    <source>
        <dbReference type="ARBA" id="ARBA00031350"/>
    </source>
</evidence>
<dbReference type="PANTHER" id="PTHR11579">
    <property type="entry name" value="PROTEIN-L-ISOASPARTATE O-METHYLTRANSFERASE"/>
    <property type="match status" value="1"/>
</dbReference>
<keyword evidence="13" id="KW-1185">Reference proteome</keyword>
<dbReference type="PANTHER" id="PTHR11579:SF0">
    <property type="entry name" value="PROTEIN-L-ISOASPARTATE(D-ASPARTATE) O-METHYLTRANSFERASE"/>
    <property type="match status" value="1"/>
</dbReference>
<evidence type="ECO:0000256" key="6">
    <source>
        <dbReference type="ARBA" id="ARBA00022603"/>
    </source>
</evidence>
<dbReference type="RefSeq" id="WP_184396713.1">
    <property type="nucleotide sequence ID" value="NZ_BAAAJD010000105.1"/>
</dbReference>
<gene>
    <name evidence="12" type="ORF">HDA36_005259</name>
</gene>
<keyword evidence="5" id="KW-0963">Cytoplasm</keyword>
<dbReference type="InterPro" id="IPR000682">
    <property type="entry name" value="PCMT"/>
</dbReference>